<evidence type="ECO:0000313" key="16">
    <source>
        <dbReference type="Proteomes" id="UP000177622"/>
    </source>
</evidence>
<evidence type="ECO:0000256" key="4">
    <source>
        <dbReference type="ARBA" id="ARBA00022729"/>
    </source>
</evidence>
<dbReference type="OrthoDB" id="187139at2759"/>
<dbReference type="GO" id="GO:0071555">
    <property type="term" value="P:cell wall organization"/>
    <property type="evidence" value="ECO:0007669"/>
    <property type="project" value="UniProtKB-KW"/>
</dbReference>
<evidence type="ECO:0000256" key="9">
    <source>
        <dbReference type="ARBA" id="ARBA00023295"/>
    </source>
</evidence>
<organism evidence="15 16">
    <name type="scientific">Penicillium arizonense</name>
    <dbReference type="NCBI Taxonomy" id="1835702"/>
    <lineage>
        <taxon>Eukaryota</taxon>
        <taxon>Fungi</taxon>
        <taxon>Dikarya</taxon>
        <taxon>Ascomycota</taxon>
        <taxon>Pezizomycotina</taxon>
        <taxon>Eurotiomycetes</taxon>
        <taxon>Eurotiomycetidae</taxon>
        <taxon>Eurotiales</taxon>
        <taxon>Aspergillaceae</taxon>
        <taxon>Penicillium</taxon>
    </lineage>
</organism>
<keyword evidence="3" id="KW-0964">Secreted</keyword>
<dbReference type="InterPro" id="IPR000743">
    <property type="entry name" value="Glyco_hydro_28"/>
</dbReference>
<feature type="chain" id="PRO_5009519744" evidence="14">
    <location>
        <begin position="19"/>
        <end position="478"/>
    </location>
</feature>
<evidence type="ECO:0000256" key="10">
    <source>
        <dbReference type="ARBA" id="ARBA00023316"/>
    </source>
</evidence>
<dbReference type="GO" id="GO:0004650">
    <property type="term" value="F:polygalacturonase activity"/>
    <property type="evidence" value="ECO:0007669"/>
    <property type="project" value="InterPro"/>
</dbReference>
<evidence type="ECO:0000256" key="14">
    <source>
        <dbReference type="SAM" id="SignalP"/>
    </source>
</evidence>
<name>A0A1F5LNI7_PENAI</name>
<comment type="function">
    <text evidence="12">Pectinolytic enzyme involved in the degradation of xylogalacturonan (xga), a galacturonan backbone heavily substituted with xylose, and which is one important component of the hairy regions of pectin. Activity requires a galacturonic acid backbone substituted with xylose.</text>
</comment>
<comment type="caution">
    <text evidence="15">The sequence shown here is derived from an EMBL/GenBank/DDBJ whole genome shotgun (WGS) entry which is preliminary data.</text>
</comment>
<dbReference type="InterPro" id="IPR006626">
    <property type="entry name" value="PbH1"/>
</dbReference>
<gene>
    <name evidence="15" type="ORF">PENARI_c005G09224</name>
</gene>
<keyword evidence="6 13" id="KW-0378">Hydrolase</keyword>
<dbReference type="Proteomes" id="UP000177622">
    <property type="component" value="Unassembled WGS sequence"/>
</dbReference>
<keyword evidence="4 14" id="KW-0732">Signal</keyword>
<keyword evidence="8" id="KW-0119">Carbohydrate metabolism</keyword>
<comment type="subcellular location">
    <subcellularLocation>
        <location evidence="1">Secreted</location>
    </subcellularLocation>
</comment>
<dbReference type="GeneID" id="34574678"/>
<dbReference type="Gene3D" id="2.160.20.10">
    <property type="entry name" value="Single-stranded right-handed beta-helix, Pectin lyase-like"/>
    <property type="match status" value="1"/>
</dbReference>
<evidence type="ECO:0000256" key="12">
    <source>
        <dbReference type="ARBA" id="ARBA00037278"/>
    </source>
</evidence>
<keyword evidence="10" id="KW-0961">Cell wall biogenesis/degradation</keyword>
<evidence type="ECO:0000256" key="2">
    <source>
        <dbReference type="ARBA" id="ARBA00008834"/>
    </source>
</evidence>
<evidence type="ECO:0000256" key="13">
    <source>
        <dbReference type="RuleBase" id="RU361169"/>
    </source>
</evidence>
<dbReference type="EMBL" id="LXJU01000005">
    <property type="protein sequence ID" value="OGE54778.1"/>
    <property type="molecule type" value="Genomic_DNA"/>
</dbReference>
<evidence type="ECO:0000256" key="11">
    <source>
        <dbReference type="ARBA" id="ARBA00023326"/>
    </source>
</evidence>
<dbReference type="PANTHER" id="PTHR31736">
    <property type="match status" value="1"/>
</dbReference>
<dbReference type="InterPro" id="IPR012334">
    <property type="entry name" value="Pectin_lyas_fold"/>
</dbReference>
<evidence type="ECO:0000256" key="7">
    <source>
        <dbReference type="ARBA" id="ARBA00023180"/>
    </source>
</evidence>
<dbReference type="SMART" id="SM00710">
    <property type="entry name" value="PbH1"/>
    <property type="match status" value="4"/>
</dbReference>
<dbReference type="InterPro" id="IPR011050">
    <property type="entry name" value="Pectin_lyase_fold/virulence"/>
</dbReference>
<dbReference type="RefSeq" id="XP_022490209.1">
    <property type="nucleotide sequence ID" value="XM_022629944.1"/>
</dbReference>
<evidence type="ECO:0000313" key="15">
    <source>
        <dbReference type="EMBL" id="OGE54778.1"/>
    </source>
</evidence>
<protein>
    <submittedName>
        <fullName evidence="15">Uncharacterized protein</fullName>
    </submittedName>
</protein>
<evidence type="ECO:0000256" key="6">
    <source>
        <dbReference type="ARBA" id="ARBA00022801"/>
    </source>
</evidence>
<evidence type="ECO:0000256" key="3">
    <source>
        <dbReference type="ARBA" id="ARBA00022525"/>
    </source>
</evidence>
<keyword evidence="9 13" id="KW-0326">Glycosidase</keyword>
<evidence type="ECO:0000256" key="5">
    <source>
        <dbReference type="ARBA" id="ARBA00022737"/>
    </source>
</evidence>
<evidence type="ECO:0000256" key="1">
    <source>
        <dbReference type="ARBA" id="ARBA00004613"/>
    </source>
</evidence>
<feature type="signal peptide" evidence="14">
    <location>
        <begin position="1"/>
        <end position="18"/>
    </location>
</feature>
<dbReference type="PANTHER" id="PTHR31736:SF9">
    <property type="entry name" value="ENDO-XYLOGALACTURONAN HYDROLASE A-RELATED"/>
    <property type="match status" value="1"/>
</dbReference>
<dbReference type="AlphaFoldDB" id="A0A1F5LNI7"/>
<keyword evidence="11" id="KW-0624">Polysaccharide degradation</keyword>
<comment type="similarity">
    <text evidence="2 13">Belongs to the glycosyl hydrolase 28 family.</text>
</comment>
<reference evidence="15 16" key="1">
    <citation type="journal article" date="2016" name="Sci. Rep.">
        <title>Penicillium arizonense, a new, genome sequenced fungal species, reveals a high chemical diversity in secreted metabolites.</title>
        <authorList>
            <person name="Grijseels S."/>
            <person name="Nielsen J.C."/>
            <person name="Randelovic M."/>
            <person name="Nielsen J."/>
            <person name="Nielsen K.F."/>
            <person name="Workman M."/>
            <person name="Frisvad J.C."/>
        </authorList>
    </citation>
    <scope>NUCLEOTIDE SEQUENCE [LARGE SCALE GENOMIC DNA]</scope>
    <source>
        <strain evidence="15 16">CBS 141311</strain>
    </source>
</reference>
<keyword evidence="7" id="KW-0325">Glycoprotein</keyword>
<evidence type="ECO:0000256" key="8">
    <source>
        <dbReference type="ARBA" id="ARBA00023277"/>
    </source>
</evidence>
<dbReference type="GO" id="GO:0005576">
    <property type="term" value="C:extracellular region"/>
    <property type="evidence" value="ECO:0007669"/>
    <property type="project" value="UniProtKB-SubCell"/>
</dbReference>
<keyword evidence="5" id="KW-0677">Repeat</keyword>
<keyword evidence="16" id="KW-1185">Reference proteome</keyword>
<sequence>MTMFGLLATICLVAFATATSQSGINKLQAYSVPSEVISGSSFDVSLHVHGGKPESLGTYQIPLHEINTTTGGAITHLSSMAYFDFSGTVQVSIRYNTTPIKSVRIRPDSYDIIPTVHNGTITFTLTQPRSIVVQVNDDIFDCLHLIGNPIEADVPAPTDPDIIYFGPGYHTVVGGVLNVTSGQTVYLAGGAALAASVNFSNSSNASIRGRGVIYKPSSGISIVSAQNITIDGITFINSKFNVGQANGVTIKDIRSFSGTQWGDGMDFYCSKNVLVTGAFMRNSDDCVAIYNHRNDFYGDSENITIENSSLWADVAHPINIGTHGNTDNPETMSDIIIRNIDILDHREMQVLYQGCIAVNPGDANLVRNLLIEDVRVEDFRMGQLINMRVMFNTDYNTSPGRGISNVTIRNLNYNGVNANTSILVGYDDARSIEDVTFQNLTINGRLISDAMKKPRWYLTTDFVPAYANEHVKNLKFLQ</sequence>
<accession>A0A1F5LNI7</accession>
<dbReference type="SUPFAM" id="SSF51126">
    <property type="entry name" value="Pectin lyase-like"/>
    <property type="match status" value="1"/>
</dbReference>
<dbReference type="GO" id="GO:0045490">
    <property type="term" value="P:pectin catabolic process"/>
    <property type="evidence" value="ECO:0007669"/>
    <property type="project" value="UniProtKB-ARBA"/>
</dbReference>
<proteinExistence type="inferred from homology"/>
<dbReference type="Pfam" id="PF00295">
    <property type="entry name" value="Glyco_hydro_28"/>
    <property type="match status" value="1"/>
</dbReference>